<dbReference type="HOGENOM" id="CLU_3198832_0_0_3"/>
<dbReference type="Proteomes" id="UP000010482">
    <property type="component" value="Chromosome"/>
</dbReference>
<proteinExistence type="predicted"/>
<protein>
    <submittedName>
        <fullName evidence="1">Uncharacterized protein</fullName>
    </submittedName>
</protein>
<evidence type="ECO:0000313" key="2">
    <source>
        <dbReference type="Proteomes" id="UP000010482"/>
    </source>
</evidence>
<gene>
    <name evidence="1" type="ORF">Dacsa_3363</name>
</gene>
<dbReference type="EMBL" id="CP003944">
    <property type="protein sequence ID" value="AFZ51867.1"/>
    <property type="molecule type" value="Genomic_DNA"/>
</dbReference>
<dbReference type="AlphaFoldDB" id="K9YZE7"/>
<sequence>MSDRDLEELMKEARTIILDISLTEKMLGNAPVYVFLIPFWKSKVT</sequence>
<keyword evidence="2" id="KW-1185">Reference proteome</keyword>
<dbReference type="PATRIC" id="fig|13035.3.peg.3809"/>
<dbReference type="KEGG" id="dsl:Dacsa_3363"/>
<accession>K9YZE7</accession>
<organism evidence="1 2">
    <name type="scientific">Dactylococcopsis salina (strain PCC 8305)</name>
    <name type="common">Myxobactron salinum</name>
    <dbReference type="NCBI Taxonomy" id="13035"/>
    <lineage>
        <taxon>Bacteria</taxon>
        <taxon>Bacillati</taxon>
        <taxon>Cyanobacteriota</taxon>
        <taxon>Cyanophyceae</taxon>
        <taxon>Nodosilineales</taxon>
        <taxon>Cymatolegaceae</taxon>
        <taxon>Dactylococcopsis</taxon>
    </lineage>
</organism>
<name>K9YZE7_DACS8</name>
<evidence type="ECO:0000313" key="1">
    <source>
        <dbReference type="EMBL" id="AFZ51867.1"/>
    </source>
</evidence>
<dbReference type="STRING" id="13035.Dacsa_3363"/>
<reference evidence="1" key="1">
    <citation type="submission" date="2012-04" db="EMBL/GenBank/DDBJ databases">
        <title>Finished genome of Dactylococcopsis salina PCC 8305.</title>
        <authorList>
            <consortium name="US DOE Joint Genome Institute"/>
            <person name="Gugger M."/>
            <person name="Coursin T."/>
            <person name="Rippka R."/>
            <person name="Tandeau De Marsac N."/>
            <person name="Huntemann M."/>
            <person name="Wei C.-L."/>
            <person name="Han J."/>
            <person name="Detter J.C."/>
            <person name="Han C."/>
            <person name="Tapia R."/>
            <person name="Daligault H."/>
            <person name="Chen A."/>
            <person name="Krypides N."/>
            <person name="Mavromatis K."/>
            <person name="Markowitz V."/>
            <person name="Szeto E."/>
            <person name="Ivanova N."/>
            <person name="Ovchinnikova G."/>
            <person name="Pagani I."/>
            <person name="Pati A."/>
            <person name="Goodwin L."/>
            <person name="Peters L."/>
            <person name="Pitluck S."/>
            <person name="Woyke T."/>
            <person name="Kerfeld C."/>
        </authorList>
    </citation>
    <scope>NUCLEOTIDE SEQUENCE [LARGE SCALE GENOMIC DNA]</scope>
    <source>
        <strain evidence="1">PCC 8305</strain>
    </source>
</reference>